<evidence type="ECO:0000256" key="1">
    <source>
        <dbReference type="ARBA" id="ARBA00004434"/>
    </source>
</evidence>
<comment type="subcellular location">
    <subcellularLocation>
        <location evidence="1 7">Mitochondrion inner membrane</location>
        <topology evidence="1 7">Single-pass membrane protein</topology>
    </subcellularLocation>
</comment>
<dbReference type="AlphaFoldDB" id="A0A9W8MYZ0"/>
<evidence type="ECO:0000256" key="6">
    <source>
        <dbReference type="ARBA" id="ARBA00023136"/>
    </source>
</evidence>
<evidence type="ECO:0000256" key="5">
    <source>
        <dbReference type="ARBA" id="ARBA00023128"/>
    </source>
</evidence>
<comment type="function">
    <text evidence="7">Component of the cytochrome c oxidase, the last enzyme in the mitochondrial electron transport chain which drives oxidative phosphorylation. The respiratory chain contains 3 multisubunit complexes succinate dehydrogenase (complex II, CII), ubiquinol-cytochrome c oxidoreductase (cytochrome b-c1 complex, complex III, CIII) and cytochrome c oxidase (complex IV, CIV), that cooperate to transfer electrons derived from NADH and succinate to molecular oxygen, creating an electrochemical gradient over the inner membrane that drives transmembrane transport and the ATP synthase. Cytochrome c oxidase is the component of the respiratory chain that catalyzes the reduction of oxygen to water. Electrons originating from reduced cytochrome c in the intermembrane space (IMS) are transferred via the dinuclear copper A center (CU(A)) of subunit 2 and heme A of subunit 1 to the active site in subunit 1, a binuclear center (BNC) formed by heme A3 and copper B (CU(B)). The BNC reduces molecular oxygen to 2 water molecules using 4 electrons from cytochrome c in the IMS and 4 protons from the mitochondrial matrix.</text>
</comment>
<gene>
    <name evidence="8" type="ORF">NLJ89_g2001</name>
</gene>
<evidence type="ECO:0000256" key="3">
    <source>
        <dbReference type="ARBA" id="ARBA00010514"/>
    </source>
</evidence>
<comment type="subunit">
    <text evidence="7">Component of the cytochrome c oxidase (complex IV, CIV), a multisubunit enzyme composed of a catalytic core of 3 subunits and several supernumerary subunits. The complex exists as a monomer or a dimer and forms supercomplexes (SCs) in the inner mitochondrial membrane with ubiquinol-cytochrome c oxidoreductase (cytochrome b-c1 complex, complex III, CIII).</text>
</comment>
<dbReference type="OrthoDB" id="9974841at2759"/>
<protein>
    <recommendedName>
        <fullName evidence="7">Cytochrome c oxidase subunit 8, mitochondrial</fullName>
    </recommendedName>
    <alternativeName>
        <fullName evidence="7">Cytochrome c oxidase polypeptide VIII</fullName>
    </alternativeName>
</protein>
<keyword evidence="5 7" id="KW-0496">Mitochondrion</keyword>
<evidence type="ECO:0000256" key="7">
    <source>
        <dbReference type="RuleBase" id="RU368123"/>
    </source>
</evidence>
<evidence type="ECO:0000313" key="8">
    <source>
        <dbReference type="EMBL" id="KAJ3515051.1"/>
    </source>
</evidence>
<keyword evidence="7" id="KW-1133">Transmembrane helix</keyword>
<dbReference type="InterPro" id="IPR004202">
    <property type="entry name" value="COX7C/Cox8"/>
</dbReference>
<feature type="transmembrane region" description="Helical" evidence="7">
    <location>
        <begin position="51"/>
        <end position="70"/>
    </location>
</feature>
<name>A0A9W8MYZ0_9AGAR</name>
<evidence type="ECO:0000313" key="9">
    <source>
        <dbReference type="Proteomes" id="UP001148786"/>
    </source>
</evidence>
<accession>A0A9W8MYZ0</accession>
<evidence type="ECO:0000256" key="4">
    <source>
        <dbReference type="ARBA" id="ARBA00022792"/>
    </source>
</evidence>
<keyword evidence="7" id="KW-0812">Transmembrane</keyword>
<dbReference type="GO" id="GO:0005743">
    <property type="term" value="C:mitochondrial inner membrane"/>
    <property type="evidence" value="ECO:0007669"/>
    <property type="project" value="UniProtKB-SubCell"/>
</dbReference>
<evidence type="ECO:0000256" key="2">
    <source>
        <dbReference type="ARBA" id="ARBA00004673"/>
    </source>
</evidence>
<dbReference type="Proteomes" id="UP001148786">
    <property type="component" value="Unassembled WGS sequence"/>
</dbReference>
<proteinExistence type="inferred from homology"/>
<dbReference type="InterPro" id="IPR036636">
    <property type="entry name" value="COX7C/Cox8_sf"/>
</dbReference>
<dbReference type="GO" id="GO:0045277">
    <property type="term" value="C:respiratory chain complex IV"/>
    <property type="evidence" value="ECO:0007669"/>
    <property type="project" value="UniProtKB-UniRule"/>
</dbReference>
<comment type="caution">
    <text evidence="8">The sequence shown here is derived from an EMBL/GenBank/DDBJ whole genome shotgun (WGS) entry which is preliminary data.</text>
</comment>
<dbReference type="GO" id="GO:0006123">
    <property type="term" value="P:mitochondrial electron transport, cytochrome c to oxygen"/>
    <property type="evidence" value="ECO:0007669"/>
    <property type="project" value="UniProtKB-UniRule"/>
</dbReference>
<comment type="similarity">
    <text evidence="3 7">Belongs to the cytochrome c oxidase VIIc family.</text>
</comment>
<keyword evidence="9" id="KW-1185">Reference proteome</keyword>
<reference evidence="8" key="1">
    <citation type="submission" date="2022-07" db="EMBL/GenBank/DDBJ databases">
        <title>Genome Sequence of Agrocybe chaxingu.</title>
        <authorList>
            <person name="Buettner E."/>
        </authorList>
    </citation>
    <scope>NUCLEOTIDE SEQUENCE</scope>
    <source>
        <strain evidence="8">MP-N11</strain>
    </source>
</reference>
<dbReference type="SUPFAM" id="SSF81427">
    <property type="entry name" value="Mitochondrial cytochrome c oxidase subunit VIIc (aka VIIIa)"/>
    <property type="match status" value="1"/>
</dbReference>
<keyword evidence="6 7" id="KW-0472">Membrane</keyword>
<dbReference type="Pfam" id="PF02935">
    <property type="entry name" value="COX7C"/>
    <property type="match status" value="1"/>
</dbReference>
<dbReference type="Gene3D" id="4.10.49.10">
    <property type="entry name" value="Cytochrome c oxidase subunit VIIc"/>
    <property type="match status" value="1"/>
</dbReference>
<sequence length="77" mass="8685">MSSSATLIMRAARLPVSRQIVRQPVLRRQLHDAHDPMPFSMKNRRALGLKMFAYMGTGFSIPFIATYVTLAKFKAST</sequence>
<dbReference type="EMBL" id="JANKHO010000115">
    <property type="protein sequence ID" value="KAJ3515051.1"/>
    <property type="molecule type" value="Genomic_DNA"/>
</dbReference>
<organism evidence="8 9">
    <name type="scientific">Agrocybe chaxingu</name>
    <dbReference type="NCBI Taxonomy" id="84603"/>
    <lineage>
        <taxon>Eukaryota</taxon>
        <taxon>Fungi</taxon>
        <taxon>Dikarya</taxon>
        <taxon>Basidiomycota</taxon>
        <taxon>Agaricomycotina</taxon>
        <taxon>Agaricomycetes</taxon>
        <taxon>Agaricomycetidae</taxon>
        <taxon>Agaricales</taxon>
        <taxon>Agaricineae</taxon>
        <taxon>Strophariaceae</taxon>
        <taxon>Agrocybe</taxon>
    </lineage>
</organism>
<keyword evidence="7" id="KW-0809">Transit peptide</keyword>
<keyword evidence="4 7" id="KW-0999">Mitochondrion inner membrane</keyword>
<comment type="pathway">
    <text evidence="2 7">Energy metabolism; oxidative phosphorylation.</text>
</comment>